<comment type="caution">
    <text evidence="2">The sequence shown here is derived from an EMBL/GenBank/DDBJ whole genome shotgun (WGS) entry which is preliminary data.</text>
</comment>
<gene>
    <name evidence="2" type="ORF">PRZ48_005931</name>
</gene>
<reference evidence="2 3" key="1">
    <citation type="journal article" date="2023" name="G3 (Bethesda)">
        <title>A chromosome-level genome assembly of Zasmidium syzygii isolated from banana leaves.</title>
        <authorList>
            <person name="van Westerhoven A.C."/>
            <person name="Mehrabi R."/>
            <person name="Talebi R."/>
            <person name="Steentjes M.B.F."/>
            <person name="Corcolon B."/>
            <person name="Chong P.A."/>
            <person name="Kema G.H.J."/>
            <person name="Seidl M.F."/>
        </authorList>
    </citation>
    <scope>NUCLEOTIDE SEQUENCE [LARGE SCALE GENOMIC DNA]</scope>
    <source>
        <strain evidence="2 3">P124</strain>
    </source>
</reference>
<accession>A0ABR0EMX0</accession>
<sequence length="99" mass="10782">MPSSTKANCGCDSAHTASTSQHQTTPSAQHSSGHALTESNLAAHDIQLQNRDSPLQRWYNSTDDTIFQGRPAHGWNRLVENDPLAAEIDAILREMGGKK</sequence>
<evidence type="ECO:0000313" key="3">
    <source>
        <dbReference type="Proteomes" id="UP001305779"/>
    </source>
</evidence>
<dbReference type="Proteomes" id="UP001305779">
    <property type="component" value="Unassembled WGS sequence"/>
</dbReference>
<feature type="compositionally biased region" description="Polar residues" evidence="1">
    <location>
        <begin position="15"/>
        <end position="40"/>
    </location>
</feature>
<protein>
    <submittedName>
        <fullName evidence="2">Uncharacterized protein</fullName>
    </submittedName>
</protein>
<organism evidence="2 3">
    <name type="scientific">Zasmidium cellare</name>
    <name type="common">Wine cellar mold</name>
    <name type="synonym">Racodium cellare</name>
    <dbReference type="NCBI Taxonomy" id="395010"/>
    <lineage>
        <taxon>Eukaryota</taxon>
        <taxon>Fungi</taxon>
        <taxon>Dikarya</taxon>
        <taxon>Ascomycota</taxon>
        <taxon>Pezizomycotina</taxon>
        <taxon>Dothideomycetes</taxon>
        <taxon>Dothideomycetidae</taxon>
        <taxon>Mycosphaerellales</taxon>
        <taxon>Mycosphaerellaceae</taxon>
        <taxon>Zasmidium</taxon>
    </lineage>
</organism>
<feature type="region of interest" description="Disordered" evidence="1">
    <location>
        <begin position="1"/>
        <end position="51"/>
    </location>
</feature>
<dbReference type="EMBL" id="JAXOVC010000004">
    <property type="protein sequence ID" value="KAK4502506.1"/>
    <property type="molecule type" value="Genomic_DNA"/>
</dbReference>
<name>A0ABR0EMX0_ZASCE</name>
<evidence type="ECO:0000256" key="1">
    <source>
        <dbReference type="SAM" id="MobiDB-lite"/>
    </source>
</evidence>
<keyword evidence="3" id="KW-1185">Reference proteome</keyword>
<proteinExistence type="predicted"/>
<evidence type="ECO:0000313" key="2">
    <source>
        <dbReference type="EMBL" id="KAK4502506.1"/>
    </source>
</evidence>